<dbReference type="RefSeq" id="WP_119573567.1">
    <property type="nucleotide sequence ID" value="NZ_QXEC01000003.1"/>
</dbReference>
<feature type="compositionally biased region" description="Low complexity" evidence="1">
    <location>
        <begin position="11"/>
        <end position="20"/>
    </location>
</feature>
<protein>
    <submittedName>
        <fullName evidence="2">Uncharacterized protein</fullName>
    </submittedName>
</protein>
<keyword evidence="3" id="KW-1185">Reference proteome</keyword>
<evidence type="ECO:0000313" key="2">
    <source>
        <dbReference type="EMBL" id="RIV40273.1"/>
    </source>
</evidence>
<dbReference type="AlphaFoldDB" id="A0A418MYU6"/>
<organism evidence="2 3">
    <name type="scientific">Micromonospora radicis</name>
    <dbReference type="NCBI Taxonomy" id="1894971"/>
    <lineage>
        <taxon>Bacteria</taxon>
        <taxon>Bacillati</taxon>
        <taxon>Actinomycetota</taxon>
        <taxon>Actinomycetes</taxon>
        <taxon>Micromonosporales</taxon>
        <taxon>Micromonosporaceae</taxon>
        <taxon>Micromonospora</taxon>
    </lineage>
</organism>
<sequence length="59" mass="6312">MTNDPVVDVLPDPTRAAAKPAAPPPVGPASCLDLWARAQQMNRCFGEDDGEPHIMRGLD</sequence>
<dbReference type="Proteomes" id="UP000283832">
    <property type="component" value="Unassembled WGS sequence"/>
</dbReference>
<evidence type="ECO:0000313" key="3">
    <source>
        <dbReference type="Proteomes" id="UP000283832"/>
    </source>
</evidence>
<dbReference type="OrthoDB" id="3394801at2"/>
<evidence type="ECO:0000256" key="1">
    <source>
        <dbReference type="SAM" id="MobiDB-lite"/>
    </source>
</evidence>
<reference evidence="2 3" key="1">
    <citation type="submission" date="2018-08" db="EMBL/GenBank/DDBJ databases">
        <title>Jishengella sp. nov., isolated from a root of Azadirachta indica A. Juss. var. siamensis Valenton.</title>
        <authorList>
            <person name="Kuncharoen N."/>
            <person name="Tanasupawat S."/>
            <person name="Kudo T."/>
            <person name="Ohkuma M."/>
        </authorList>
    </citation>
    <scope>NUCLEOTIDE SEQUENCE [LARGE SCALE GENOMIC DNA]</scope>
    <source>
        <strain evidence="2 3">AZ1-13</strain>
    </source>
</reference>
<dbReference type="EMBL" id="QXEC01000003">
    <property type="protein sequence ID" value="RIV40273.1"/>
    <property type="molecule type" value="Genomic_DNA"/>
</dbReference>
<accession>A0A418MYU6</accession>
<gene>
    <name evidence="2" type="ORF">D2L64_05350</name>
</gene>
<feature type="region of interest" description="Disordered" evidence="1">
    <location>
        <begin position="1"/>
        <end position="26"/>
    </location>
</feature>
<comment type="caution">
    <text evidence="2">The sequence shown here is derived from an EMBL/GenBank/DDBJ whole genome shotgun (WGS) entry which is preliminary data.</text>
</comment>
<proteinExistence type="predicted"/>
<name>A0A418MYU6_9ACTN</name>